<dbReference type="Proteomes" id="UP000612746">
    <property type="component" value="Unassembled WGS sequence"/>
</dbReference>
<keyword evidence="7" id="KW-1185">Reference proteome</keyword>
<organism evidence="6 7">
    <name type="scientific">Umbelopsis vinacea</name>
    <dbReference type="NCBI Taxonomy" id="44442"/>
    <lineage>
        <taxon>Eukaryota</taxon>
        <taxon>Fungi</taxon>
        <taxon>Fungi incertae sedis</taxon>
        <taxon>Mucoromycota</taxon>
        <taxon>Mucoromycotina</taxon>
        <taxon>Umbelopsidomycetes</taxon>
        <taxon>Umbelopsidales</taxon>
        <taxon>Umbelopsidaceae</taxon>
        <taxon>Umbelopsis</taxon>
    </lineage>
</organism>
<comment type="caution">
    <text evidence="6">The sequence shown here is derived from an EMBL/GenBank/DDBJ whole genome shotgun (WGS) entry which is preliminary data.</text>
</comment>
<sequence>MAGLAPFDLDKKFTLSQVPHPAWKPQDTQGRPEHAVQKVALDPQEIGPGNSYKLLIGGVVPRPIAFVSTRSKTGLLNLAPFSFFNVVCNDPPTVAISIAMAGGQQKDTATNILDSGEFVVNIISEWFAEAANYTSIDAPPGQSEFELSGLTPIDSLQVKAPRVKESAYQMECKLVHQLPIVNKQGKTTFLHIIGEICMFHIDDDVVDTNNYHVSLEKLKPLSRLGGISYGRTTEGYEIPRPRWEEENEKFA</sequence>
<evidence type="ECO:0000256" key="1">
    <source>
        <dbReference type="ARBA" id="ARBA00001917"/>
    </source>
</evidence>
<keyword evidence="2" id="KW-0285">Flavoprotein</keyword>
<reference evidence="6" key="1">
    <citation type="submission" date="2020-12" db="EMBL/GenBank/DDBJ databases">
        <title>Metabolic potential, ecology and presence of endohyphal bacteria is reflected in genomic diversity of Mucoromycotina.</title>
        <authorList>
            <person name="Muszewska A."/>
            <person name="Okrasinska A."/>
            <person name="Steczkiewicz K."/>
            <person name="Drgas O."/>
            <person name="Orlowska M."/>
            <person name="Perlinska-Lenart U."/>
            <person name="Aleksandrzak-Piekarczyk T."/>
            <person name="Szatraj K."/>
            <person name="Zielenkiewicz U."/>
            <person name="Pilsyk S."/>
            <person name="Malc E."/>
            <person name="Mieczkowski P."/>
            <person name="Kruszewska J.S."/>
            <person name="Biernat P."/>
            <person name="Pawlowska J."/>
        </authorList>
    </citation>
    <scope>NUCLEOTIDE SEQUENCE</scope>
    <source>
        <strain evidence="6">WA0000051536</strain>
    </source>
</reference>
<accession>A0A8H7PRU0</accession>
<evidence type="ECO:0000259" key="5">
    <source>
        <dbReference type="SMART" id="SM00903"/>
    </source>
</evidence>
<keyword evidence="3" id="KW-0288">FMN</keyword>
<comment type="cofactor">
    <cofactor evidence="1">
        <name>FMN</name>
        <dbReference type="ChEBI" id="CHEBI:58210"/>
    </cofactor>
</comment>
<evidence type="ECO:0000313" key="6">
    <source>
        <dbReference type="EMBL" id="KAG2179324.1"/>
    </source>
</evidence>
<dbReference type="PANTHER" id="PTHR33798">
    <property type="entry name" value="FLAVOPROTEIN OXYGENASE"/>
    <property type="match status" value="1"/>
</dbReference>
<dbReference type="InterPro" id="IPR002563">
    <property type="entry name" value="Flavin_Rdtase-like_dom"/>
</dbReference>
<dbReference type="EMBL" id="JAEPRA010000010">
    <property type="protein sequence ID" value="KAG2179324.1"/>
    <property type="molecule type" value="Genomic_DNA"/>
</dbReference>
<dbReference type="Pfam" id="PF01613">
    <property type="entry name" value="Flavin_Reduct"/>
    <property type="match status" value="1"/>
</dbReference>
<dbReference type="GO" id="GO:0010181">
    <property type="term" value="F:FMN binding"/>
    <property type="evidence" value="ECO:0007669"/>
    <property type="project" value="InterPro"/>
</dbReference>
<feature type="domain" description="Flavin reductase like" evidence="5">
    <location>
        <begin position="57"/>
        <end position="213"/>
    </location>
</feature>
<dbReference type="OrthoDB" id="10250990at2759"/>
<protein>
    <recommendedName>
        <fullName evidence="5">Flavin reductase like domain-containing protein</fullName>
    </recommendedName>
</protein>
<dbReference type="AlphaFoldDB" id="A0A8H7PRU0"/>
<evidence type="ECO:0000256" key="3">
    <source>
        <dbReference type="ARBA" id="ARBA00022643"/>
    </source>
</evidence>
<dbReference type="Gene3D" id="2.30.110.10">
    <property type="entry name" value="Electron Transport, Fmn-binding Protein, Chain A"/>
    <property type="match status" value="1"/>
</dbReference>
<evidence type="ECO:0000256" key="2">
    <source>
        <dbReference type="ARBA" id="ARBA00022630"/>
    </source>
</evidence>
<dbReference type="SMART" id="SM00903">
    <property type="entry name" value="Flavin_Reduct"/>
    <property type="match status" value="1"/>
</dbReference>
<comment type="similarity">
    <text evidence="4">Belongs to the flavoredoxin family.</text>
</comment>
<evidence type="ECO:0000313" key="7">
    <source>
        <dbReference type="Proteomes" id="UP000612746"/>
    </source>
</evidence>
<dbReference type="SUPFAM" id="SSF50475">
    <property type="entry name" value="FMN-binding split barrel"/>
    <property type="match status" value="1"/>
</dbReference>
<proteinExistence type="inferred from homology"/>
<name>A0A8H7PRU0_9FUNG</name>
<dbReference type="InterPro" id="IPR012349">
    <property type="entry name" value="Split_barrel_FMN-bd"/>
</dbReference>
<gene>
    <name evidence="6" type="ORF">INT44_006169</name>
</gene>
<dbReference type="PANTHER" id="PTHR33798:SF5">
    <property type="entry name" value="FLAVIN REDUCTASE LIKE DOMAIN-CONTAINING PROTEIN"/>
    <property type="match status" value="1"/>
</dbReference>
<evidence type="ECO:0000256" key="4">
    <source>
        <dbReference type="ARBA" id="ARBA00038054"/>
    </source>
</evidence>